<evidence type="ECO:0000256" key="1">
    <source>
        <dbReference type="SAM" id="MobiDB-lite"/>
    </source>
</evidence>
<dbReference type="STRING" id="1173701.A0A066XKE4"/>
<dbReference type="PANTHER" id="PTHR35184">
    <property type="entry name" value="YALI0C10208P"/>
    <property type="match status" value="1"/>
</dbReference>
<feature type="transmembrane region" description="Helical" evidence="2">
    <location>
        <begin position="201"/>
        <end position="219"/>
    </location>
</feature>
<feature type="transmembrane region" description="Helical" evidence="2">
    <location>
        <begin position="262"/>
        <end position="282"/>
    </location>
</feature>
<organism evidence="3 4">
    <name type="scientific">Colletotrichum sublineola</name>
    <name type="common">Sorghum anthracnose fungus</name>
    <dbReference type="NCBI Taxonomy" id="1173701"/>
    <lineage>
        <taxon>Eukaryota</taxon>
        <taxon>Fungi</taxon>
        <taxon>Dikarya</taxon>
        <taxon>Ascomycota</taxon>
        <taxon>Pezizomycotina</taxon>
        <taxon>Sordariomycetes</taxon>
        <taxon>Hypocreomycetidae</taxon>
        <taxon>Glomerellales</taxon>
        <taxon>Glomerellaceae</taxon>
        <taxon>Colletotrichum</taxon>
        <taxon>Colletotrichum graminicola species complex</taxon>
    </lineage>
</organism>
<dbReference type="Proteomes" id="UP000027238">
    <property type="component" value="Unassembled WGS sequence"/>
</dbReference>
<feature type="transmembrane region" description="Helical" evidence="2">
    <location>
        <begin position="384"/>
        <end position="407"/>
    </location>
</feature>
<evidence type="ECO:0000313" key="4">
    <source>
        <dbReference type="Proteomes" id="UP000027238"/>
    </source>
</evidence>
<feature type="region of interest" description="Disordered" evidence="1">
    <location>
        <begin position="90"/>
        <end position="124"/>
    </location>
</feature>
<feature type="transmembrane region" description="Helical" evidence="2">
    <location>
        <begin position="422"/>
        <end position="440"/>
    </location>
</feature>
<reference evidence="4" key="1">
    <citation type="journal article" date="2014" name="Genome Announc.">
        <title>Draft genome sequence of Colletotrichum sublineola, a destructive pathogen of cultivated sorghum.</title>
        <authorList>
            <person name="Baroncelli R."/>
            <person name="Sanz-Martin J.M."/>
            <person name="Rech G.E."/>
            <person name="Sukno S.A."/>
            <person name="Thon M.R."/>
        </authorList>
    </citation>
    <scope>NUCLEOTIDE SEQUENCE [LARGE SCALE GENOMIC DNA]</scope>
    <source>
        <strain evidence="4">TX430BB</strain>
    </source>
</reference>
<dbReference type="PANTHER" id="PTHR35184:SF1">
    <property type="entry name" value="INTEGRAL MEMBRANE PROTEIN"/>
    <property type="match status" value="1"/>
</dbReference>
<feature type="transmembrane region" description="Helical" evidence="2">
    <location>
        <begin position="228"/>
        <end position="250"/>
    </location>
</feature>
<dbReference type="AlphaFoldDB" id="A0A066XKE4"/>
<feature type="transmembrane region" description="Helical" evidence="2">
    <location>
        <begin position="342"/>
        <end position="364"/>
    </location>
</feature>
<gene>
    <name evidence="3" type="ORF">CSUB01_00242</name>
</gene>
<name>A0A066XKE4_COLSU</name>
<dbReference type="OrthoDB" id="3357002at2759"/>
<dbReference type="HOGENOM" id="CLU_516790_0_0_1"/>
<accession>A0A066XKE4</accession>
<feature type="region of interest" description="Disordered" evidence="1">
    <location>
        <begin position="1"/>
        <end position="69"/>
    </location>
</feature>
<proteinExistence type="predicted"/>
<feature type="transmembrane region" description="Helical" evidence="2">
    <location>
        <begin position="303"/>
        <end position="330"/>
    </location>
</feature>
<keyword evidence="2" id="KW-0812">Transmembrane</keyword>
<feature type="transmembrane region" description="Helical" evidence="2">
    <location>
        <begin position="489"/>
        <end position="514"/>
    </location>
</feature>
<sequence length="527" mass="58638">MAQVKTVTGDEGGACSVGPFSGMTSSRSPKPPEILHAADRRLVPRSQKSSERGHPELSSHLSTLLPPNRPKLRIRSLPLLLQSVPGYPEASAPFADANDKQQKFRRRSSRVRDDKNSVAAPSRRGRLRYRTSPEWRRLCPLGTQFVNPLSRPFTPGFMGANTPPPFPSFQQPVYDYGPPYIPQLAAPGLIPTIPVDVPVCIIFIIFFVAAAGINIFILIRNLGRKHKFLFSSVLVGFCVTRIIALSLRIAWATQPWNVRLNIAGTIFASAGVVLLYAINLIFAHRLLCGLHPNIGWIPAVGYFLYFCYFLLIVCLICAISAFIASFYTLVPDNLHDCHLVQLFASTVFAIIAFLPIPIVLFAAFYPGLRCPEPFGYGSLTTKIILVLAAATFLTIGAIYSCAANYAVRPIWFPGWWDYKVCYYIFLYTLELLVVLLYALLRFDLRFHIPDGACKAGDFIKGQHAYKRVSGLTFRASLDERITVHVDSPVTWIAIITITTTINIIVILVLLLLVLPVQHWGKNPLLAE</sequence>
<dbReference type="eggNOG" id="ENOG502S0ZE">
    <property type="taxonomic scope" value="Eukaryota"/>
</dbReference>
<evidence type="ECO:0000256" key="2">
    <source>
        <dbReference type="SAM" id="Phobius"/>
    </source>
</evidence>
<keyword evidence="4" id="KW-1185">Reference proteome</keyword>
<keyword evidence="2" id="KW-1133">Transmembrane helix</keyword>
<evidence type="ECO:0000313" key="3">
    <source>
        <dbReference type="EMBL" id="KDN69658.1"/>
    </source>
</evidence>
<dbReference type="EMBL" id="JMSE01000487">
    <property type="protein sequence ID" value="KDN69658.1"/>
    <property type="molecule type" value="Genomic_DNA"/>
</dbReference>
<keyword evidence="2" id="KW-0472">Membrane</keyword>
<comment type="caution">
    <text evidence="3">The sequence shown here is derived from an EMBL/GenBank/DDBJ whole genome shotgun (WGS) entry which is preliminary data.</text>
</comment>
<dbReference type="InterPro" id="IPR021460">
    <property type="entry name" value="DUF3112"/>
</dbReference>
<dbReference type="Pfam" id="PF11309">
    <property type="entry name" value="DUF3112"/>
    <property type="match status" value="1"/>
</dbReference>
<protein>
    <submittedName>
        <fullName evidence="3">Uncharacterized protein</fullName>
    </submittedName>
</protein>
<feature type="compositionally biased region" description="Basic and acidic residues" evidence="1">
    <location>
        <begin position="36"/>
        <end position="57"/>
    </location>
</feature>